<name>A0ABP0CDA3_9PEZI</name>
<dbReference type="Proteomes" id="UP001642482">
    <property type="component" value="Unassembled WGS sequence"/>
</dbReference>
<dbReference type="InterPro" id="IPR051820">
    <property type="entry name" value="FAD-binding_MO"/>
</dbReference>
<reference evidence="6 7" key="1">
    <citation type="submission" date="2024-01" db="EMBL/GenBank/DDBJ databases">
        <authorList>
            <person name="Allen C."/>
            <person name="Tagirdzhanova G."/>
        </authorList>
    </citation>
    <scope>NUCLEOTIDE SEQUENCE [LARGE SCALE GENOMIC DNA]</scope>
</reference>
<keyword evidence="7" id="KW-1185">Reference proteome</keyword>
<keyword evidence="4" id="KW-0560">Oxidoreductase</keyword>
<dbReference type="PANTHER" id="PTHR43872:SF1">
    <property type="entry name" value="MONOOXYGENASE, PUTATIVE (AFU_ORTHOLOGUE AFUA_8G02570)-RELATED"/>
    <property type="match status" value="1"/>
</dbReference>
<protein>
    <recommendedName>
        <fullName evidence="8">Monooxygenase</fullName>
    </recommendedName>
</protein>
<gene>
    <name evidence="6" type="ORF">SEUCBS140593_007171</name>
</gene>
<dbReference type="Pfam" id="PF00743">
    <property type="entry name" value="FMO-like"/>
    <property type="match status" value="1"/>
</dbReference>
<evidence type="ECO:0000256" key="4">
    <source>
        <dbReference type="ARBA" id="ARBA00023002"/>
    </source>
</evidence>
<keyword evidence="3" id="KW-0274">FAD</keyword>
<evidence type="ECO:0000256" key="1">
    <source>
        <dbReference type="ARBA" id="ARBA00001974"/>
    </source>
</evidence>
<evidence type="ECO:0000313" key="6">
    <source>
        <dbReference type="EMBL" id="CAK7229214.1"/>
    </source>
</evidence>
<comment type="caution">
    <text evidence="6">The sequence shown here is derived from an EMBL/GenBank/DDBJ whole genome shotgun (WGS) entry which is preliminary data.</text>
</comment>
<dbReference type="SUPFAM" id="SSF51905">
    <property type="entry name" value="FAD/NAD(P)-binding domain"/>
    <property type="match status" value="1"/>
</dbReference>
<dbReference type="Gene3D" id="3.50.50.60">
    <property type="entry name" value="FAD/NAD(P)-binding domain"/>
    <property type="match status" value="3"/>
</dbReference>
<keyword evidence="5" id="KW-0503">Monooxygenase</keyword>
<comment type="cofactor">
    <cofactor evidence="1">
        <name>FAD</name>
        <dbReference type="ChEBI" id="CHEBI:57692"/>
    </cofactor>
</comment>
<evidence type="ECO:0000313" key="7">
    <source>
        <dbReference type="Proteomes" id="UP001642482"/>
    </source>
</evidence>
<keyword evidence="2" id="KW-0285">Flavoprotein</keyword>
<organism evidence="6 7">
    <name type="scientific">Sporothrix eucalyptigena</name>
    <dbReference type="NCBI Taxonomy" id="1812306"/>
    <lineage>
        <taxon>Eukaryota</taxon>
        <taxon>Fungi</taxon>
        <taxon>Dikarya</taxon>
        <taxon>Ascomycota</taxon>
        <taxon>Pezizomycotina</taxon>
        <taxon>Sordariomycetes</taxon>
        <taxon>Sordariomycetidae</taxon>
        <taxon>Ophiostomatales</taxon>
        <taxon>Ophiostomataceae</taxon>
        <taxon>Sporothrix</taxon>
    </lineage>
</organism>
<accession>A0ABP0CDA3</accession>
<dbReference type="PANTHER" id="PTHR43872">
    <property type="entry name" value="MONOOXYGENASE, PUTATIVE (AFU_ORTHOLOGUE AFUA_8G02570)-RELATED"/>
    <property type="match status" value="1"/>
</dbReference>
<evidence type="ECO:0008006" key="8">
    <source>
        <dbReference type="Google" id="ProtNLM"/>
    </source>
</evidence>
<proteinExistence type="predicted"/>
<evidence type="ECO:0000256" key="2">
    <source>
        <dbReference type="ARBA" id="ARBA00022630"/>
    </source>
</evidence>
<dbReference type="InterPro" id="IPR036188">
    <property type="entry name" value="FAD/NAD-bd_sf"/>
</dbReference>
<evidence type="ECO:0000256" key="5">
    <source>
        <dbReference type="ARBA" id="ARBA00023033"/>
    </source>
</evidence>
<sequence length="500" mass="56137">MGSAVVEDYDVIIVGAGLSGLNSAYLLQQQIPDAKYTILEGRNIIGGTWAFWKYPGARSDSSSIVFRFAWHPWPHDMNFPEAPLVQAYAEDAARTQGIDKHIQFQRKVGDRRWSTAEQMWTVDVTDAATGAPLPPMRARWLINCSGYYSYEEALKVDIPGIKQFQGEVVHPQFWSNDIQMEGKNVVIIGSGATAITMLPHVGKVAKNTTMLQRSPSYVLALPRKDKMTALLQRWLPRGLADWIDWYRQIIIESAFVWWLQNFPKVGRKVLRAQAKRLLPKDLDVDVHFNPAYNPFEQRLCMSPDADFFKALRQDNCTIVTGKIETVTPTGILVKGADGKEQEIPADMIITATGLYVQLLNGRVPLVDGKPVDVNNLYSWRSCMVESVPNLCFIIGYTTGTWTPGADVHFRTVLSVMKEMLRRGATSATPTVDPALRAKLPQLPALPNSSGYLVRARDRLPMSSGKYPWVTGLTFFYDAWYNLVGSARDGMKYTVPDKKKL</sequence>
<evidence type="ECO:0000256" key="3">
    <source>
        <dbReference type="ARBA" id="ARBA00022827"/>
    </source>
</evidence>
<dbReference type="EMBL" id="CAWUHD010000084">
    <property type="protein sequence ID" value="CAK7229214.1"/>
    <property type="molecule type" value="Genomic_DNA"/>
</dbReference>
<dbReference type="InterPro" id="IPR020946">
    <property type="entry name" value="Flavin_mOase-like"/>
</dbReference>